<gene>
    <name evidence="2" type="ORF">S01H1_73939</name>
</gene>
<protein>
    <submittedName>
        <fullName evidence="2">Uncharacterized protein</fullName>
    </submittedName>
</protein>
<dbReference type="AlphaFoldDB" id="X0XBT7"/>
<evidence type="ECO:0000256" key="1">
    <source>
        <dbReference type="SAM" id="MobiDB-lite"/>
    </source>
</evidence>
<accession>X0XBT7</accession>
<organism evidence="2">
    <name type="scientific">marine sediment metagenome</name>
    <dbReference type="NCBI Taxonomy" id="412755"/>
    <lineage>
        <taxon>unclassified sequences</taxon>
        <taxon>metagenomes</taxon>
        <taxon>ecological metagenomes</taxon>
    </lineage>
</organism>
<feature type="region of interest" description="Disordered" evidence="1">
    <location>
        <begin position="1"/>
        <end position="25"/>
    </location>
</feature>
<dbReference type="EMBL" id="BARS01049432">
    <property type="protein sequence ID" value="GAG32892.1"/>
    <property type="molecule type" value="Genomic_DNA"/>
</dbReference>
<proteinExistence type="predicted"/>
<evidence type="ECO:0000313" key="2">
    <source>
        <dbReference type="EMBL" id="GAG32892.1"/>
    </source>
</evidence>
<feature type="compositionally biased region" description="Basic residues" evidence="1">
    <location>
        <begin position="1"/>
        <end position="11"/>
    </location>
</feature>
<comment type="caution">
    <text evidence="2">The sequence shown here is derived from an EMBL/GenBank/DDBJ whole genome shotgun (WGS) entry which is preliminary data.</text>
</comment>
<reference evidence="2" key="1">
    <citation type="journal article" date="2014" name="Front. Microbiol.">
        <title>High frequency of phylogenetically diverse reductive dehalogenase-homologous genes in deep subseafloor sedimentary metagenomes.</title>
        <authorList>
            <person name="Kawai M."/>
            <person name="Futagami T."/>
            <person name="Toyoda A."/>
            <person name="Takaki Y."/>
            <person name="Nishi S."/>
            <person name="Hori S."/>
            <person name="Arai W."/>
            <person name="Tsubouchi T."/>
            <person name="Morono Y."/>
            <person name="Uchiyama I."/>
            <person name="Ito T."/>
            <person name="Fujiyama A."/>
            <person name="Inagaki F."/>
            <person name="Takami H."/>
        </authorList>
    </citation>
    <scope>NUCLEOTIDE SEQUENCE</scope>
    <source>
        <strain evidence="2">Expedition CK06-06</strain>
    </source>
</reference>
<name>X0XBT7_9ZZZZ</name>
<sequence>MPGRSRCHYHGGRNAGGKPGNKNALRHGLYSEAGIEARRLLKGAAKELLKRGEEVNRATKAQDAWR</sequence>